<gene>
    <name evidence="1" type="ORF">METZ01_LOCUS76185</name>
</gene>
<accession>A0A381U6E7</accession>
<evidence type="ECO:0000313" key="1">
    <source>
        <dbReference type="EMBL" id="SVA23331.1"/>
    </source>
</evidence>
<sequence length="38" mass="4343">MLSGVVEATDRYIDYIRVFGEYTGDRRTATTTKITRSV</sequence>
<proteinExistence type="predicted"/>
<organism evidence="1">
    <name type="scientific">marine metagenome</name>
    <dbReference type="NCBI Taxonomy" id="408172"/>
    <lineage>
        <taxon>unclassified sequences</taxon>
        <taxon>metagenomes</taxon>
        <taxon>ecological metagenomes</taxon>
    </lineage>
</organism>
<protein>
    <submittedName>
        <fullName evidence="1">Uncharacterized protein</fullName>
    </submittedName>
</protein>
<reference evidence="1" key="1">
    <citation type="submission" date="2018-05" db="EMBL/GenBank/DDBJ databases">
        <authorList>
            <person name="Lanie J.A."/>
            <person name="Ng W.-L."/>
            <person name="Kazmierczak K.M."/>
            <person name="Andrzejewski T.M."/>
            <person name="Davidsen T.M."/>
            <person name="Wayne K.J."/>
            <person name="Tettelin H."/>
            <person name="Glass J.I."/>
            <person name="Rusch D."/>
            <person name="Podicherti R."/>
            <person name="Tsui H.-C.T."/>
            <person name="Winkler M.E."/>
        </authorList>
    </citation>
    <scope>NUCLEOTIDE SEQUENCE</scope>
</reference>
<dbReference type="AlphaFoldDB" id="A0A381U6E7"/>
<name>A0A381U6E7_9ZZZZ</name>
<dbReference type="EMBL" id="UINC01005753">
    <property type="protein sequence ID" value="SVA23331.1"/>
    <property type="molecule type" value="Genomic_DNA"/>
</dbReference>